<dbReference type="AlphaFoldDB" id="A0A1G6L7B2"/>
<dbReference type="PROSITE" id="PS01124">
    <property type="entry name" value="HTH_ARAC_FAMILY_2"/>
    <property type="match status" value="1"/>
</dbReference>
<evidence type="ECO:0000313" key="5">
    <source>
        <dbReference type="EMBL" id="SDC39071.1"/>
    </source>
</evidence>
<accession>A0A1G6L7B2</accession>
<dbReference type="OrthoDB" id="2585681at2"/>
<dbReference type="SUPFAM" id="SSF46689">
    <property type="entry name" value="Homeodomain-like"/>
    <property type="match status" value="1"/>
</dbReference>
<keyword evidence="6" id="KW-1185">Reference proteome</keyword>
<dbReference type="STRING" id="1285928.SAMN04487894_102243"/>
<proteinExistence type="predicted"/>
<dbReference type="InterPro" id="IPR018060">
    <property type="entry name" value="HTH_AraC"/>
</dbReference>
<evidence type="ECO:0000256" key="3">
    <source>
        <dbReference type="ARBA" id="ARBA00023163"/>
    </source>
</evidence>
<dbReference type="EMBL" id="FMZO01000002">
    <property type="protein sequence ID" value="SDC39071.1"/>
    <property type="molecule type" value="Genomic_DNA"/>
</dbReference>
<dbReference type="GO" id="GO:0003700">
    <property type="term" value="F:DNA-binding transcription factor activity"/>
    <property type="evidence" value="ECO:0007669"/>
    <property type="project" value="InterPro"/>
</dbReference>
<keyword evidence="2 5" id="KW-0238">DNA-binding</keyword>
<dbReference type="PANTHER" id="PTHR43280:SF32">
    <property type="entry name" value="TRANSCRIPTIONAL REGULATORY PROTEIN"/>
    <property type="match status" value="1"/>
</dbReference>
<feature type="domain" description="HTH araC/xylS-type" evidence="4">
    <location>
        <begin position="171"/>
        <end position="269"/>
    </location>
</feature>
<dbReference type="Gene3D" id="1.10.10.60">
    <property type="entry name" value="Homeodomain-like"/>
    <property type="match status" value="1"/>
</dbReference>
<organism evidence="5 6">
    <name type="scientific">Niabella drilacis (strain DSM 25811 / CCM 8410 / CCUG 62505 / LMG 26954 / E90)</name>
    <dbReference type="NCBI Taxonomy" id="1285928"/>
    <lineage>
        <taxon>Bacteria</taxon>
        <taxon>Pseudomonadati</taxon>
        <taxon>Bacteroidota</taxon>
        <taxon>Chitinophagia</taxon>
        <taxon>Chitinophagales</taxon>
        <taxon>Chitinophagaceae</taxon>
        <taxon>Niabella</taxon>
    </lineage>
</organism>
<dbReference type="PANTHER" id="PTHR43280">
    <property type="entry name" value="ARAC-FAMILY TRANSCRIPTIONAL REGULATOR"/>
    <property type="match status" value="1"/>
</dbReference>
<evidence type="ECO:0000313" key="6">
    <source>
        <dbReference type="Proteomes" id="UP000198757"/>
    </source>
</evidence>
<reference evidence="6" key="1">
    <citation type="submission" date="2016-10" db="EMBL/GenBank/DDBJ databases">
        <authorList>
            <person name="Varghese N."/>
            <person name="Submissions S."/>
        </authorList>
    </citation>
    <scope>NUCLEOTIDE SEQUENCE [LARGE SCALE GENOMIC DNA]</scope>
    <source>
        <strain evidence="6">DSM 25811 / CCM 8410 / LMG 26954 / E90</strain>
    </source>
</reference>
<dbReference type="Pfam" id="PF12833">
    <property type="entry name" value="HTH_18"/>
    <property type="match status" value="1"/>
</dbReference>
<dbReference type="InterPro" id="IPR009057">
    <property type="entry name" value="Homeodomain-like_sf"/>
</dbReference>
<gene>
    <name evidence="5" type="ORF">SAMN04487894_102243</name>
</gene>
<dbReference type="RefSeq" id="WP_090388869.1">
    <property type="nucleotide sequence ID" value="NZ_FMZO01000002.1"/>
</dbReference>
<keyword evidence="3" id="KW-0804">Transcription</keyword>
<sequence length="277" mass="31844">MKKEQALINVYKRKGRYFQQPFSSPCYQLVVLEAQGRFEVDLTEYTCAGKTVLFLSPFQYFKWKGSASTVLQQLEFHGDFYCIEYHKEEVACNGLLFNNVYLAPHVWLKPAVFAEVCAVLSKIKKEQKECAAFSTAVLKAYLQLVLALCSKEKKALLDRQPAGAVGFIGNHDFQQLLEQYYLTERTPSFYAEQYSLSVDAFSKKIRRQFGKTPSQLIQDRVILEAKKLLHLTQRSVKEIAAQLEFEDVFYFSRYFKKHTGCAPTKFRAQTGISVVAK</sequence>
<evidence type="ECO:0000259" key="4">
    <source>
        <dbReference type="PROSITE" id="PS01124"/>
    </source>
</evidence>
<evidence type="ECO:0000256" key="1">
    <source>
        <dbReference type="ARBA" id="ARBA00023015"/>
    </source>
</evidence>
<evidence type="ECO:0000256" key="2">
    <source>
        <dbReference type="ARBA" id="ARBA00023125"/>
    </source>
</evidence>
<name>A0A1G6L7B2_NIADE</name>
<dbReference type="SMART" id="SM00342">
    <property type="entry name" value="HTH_ARAC"/>
    <property type="match status" value="1"/>
</dbReference>
<keyword evidence="1" id="KW-0805">Transcription regulation</keyword>
<protein>
    <submittedName>
        <fullName evidence="5">AraC-type DNA-binding protein</fullName>
    </submittedName>
</protein>
<dbReference type="Proteomes" id="UP000198757">
    <property type="component" value="Unassembled WGS sequence"/>
</dbReference>
<dbReference type="GO" id="GO:0043565">
    <property type="term" value="F:sequence-specific DNA binding"/>
    <property type="evidence" value="ECO:0007669"/>
    <property type="project" value="InterPro"/>
</dbReference>